<evidence type="ECO:0000313" key="9">
    <source>
        <dbReference type="EMBL" id="SCP98499.1"/>
    </source>
</evidence>
<comment type="similarity">
    <text evidence="1">Belongs to the ROK (NagC/XylR) family.</text>
</comment>
<dbReference type="Proteomes" id="UP000199315">
    <property type="component" value="Unassembled WGS sequence"/>
</dbReference>
<dbReference type="Gene3D" id="3.30.420.40">
    <property type="match status" value="2"/>
</dbReference>
<dbReference type="Pfam" id="PF00480">
    <property type="entry name" value="ROK"/>
    <property type="match status" value="1"/>
</dbReference>
<dbReference type="SUPFAM" id="SSF53067">
    <property type="entry name" value="Actin-like ATPase domain"/>
    <property type="match status" value="1"/>
</dbReference>
<dbReference type="InterPro" id="IPR004654">
    <property type="entry name" value="ROK_glcA"/>
</dbReference>
<protein>
    <recommendedName>
        <fullName evidence="3">Glucokinase</fullName>
        <ecNumber evidence="2">2.7.1.2</ecNumber>
    </recommendedName>
    <alternativeName>
        <fullName evidence="8">Glucose kinase</fullName>
    </alternativeName>
</protein>
<organism evidence="9 10">
    <name type="scientific">Anaerobium acetethylicum</name>
    <dbReference type="NCBI Taxonomy" id="1619234"/>
    <lineage>
        <taxon>Bacteria</taxon>
        <taxon>Bacillati</taxon>
        <taxon>Bacillota</taxon>
        <taxon>Clostridia</taxon>
        <taxon>Lachnospirales</taxon>
        <taxon>Lachnospiraceae</taxon>
        <taxon>Anaerobium</taxon>
    </lineage>
</organism>
<dbReference type="GO" id="GO:0004340">
    <property type="term" value="F:glucokinase activity"/>
    <property type="evidence" value="ECO:0007669"/>
    <property type="project" value="UniProtKB-EC"/>
</dbReference>
<dbReference type="PANTHER" id="PTHR18964:SF149">
    <property type="entry name" value="BIFUNCTIONAL UDP-N-ACETYLGLUCOSAMINE 2-EPIMERASE_N-ACETYLMANNOSAMINE KINASE"/>
    <property type="match status" value="1"/>
</dbReference>
<evidence type="ECO:0000313" key="10">
    <source>
        <dbReference type="Proteomes" id="UP000199315"/>
    </source>
</evidence>
<keyword evidence="10" id="KW-1185">Reference proteome</keyword>
<evidence type="ECO:0000256" key="6">
    <source>
        <dbReference type="ARBA" id="ARBA00022777"/>
    </source>
</evidence>
<dbReference type="InterPro" id="IPR043129">
    <property type="entry name" value="ATPase_NBD"/>
</dbReference>
<sequence length="313" mass="32510">MKKYGFGVDIGGTTCKIGLFETTGKLVEKWEIKTNTENNGSSILDDIADAVQNKLSEKQISMDDVQGVGLGVPGPVMGDGTVSKCVNLGWDVFNVEKAMAEKTGLPVKAGNDANVAALGEMWQGGGKGYQNVVMVTLGTGVGGGIIIDGKIVSGSHGAGGEIGHIKMKNDETDSCGCGKKGCLEQYASATGIVRMAKQKLTSDTTATRLRDIEELTAKDIFDAAKAGDAVAAELVDTLGEMLGIALANISCIADPQIVVIGGGVSMAGQILLDAVRKHYVERAFHACEDTKFEVASLGNDAGMYGCAQLLLTV</sequence>
<dbReference type="OrthoDB" id="9810372at2"/>
<keyword evidence="4" id="KW-0808">Transferase</keyword>
<evidence type="ECO:0000256" key="4">
    <source>
        <dbReference type="ARBA" id="ARBA00022679"/>
    </source>
</evidence>
<dbReference type="STRING" id="1619234.SAMN05421730_102147"/>
<dbReference type="InterPro" id="IPR049874">
    <property type="entry name" value="ROK_cs"/>
</dbReference>
<evidence type="ECO:0000256" key="8">
    <source>
        <dbReference type="ARBA" id="ARBA00032386"/>
    </source>
</evidence>
<dbReference type="PANTHER" id="PTHR18964">
    <property type="entry name" value="ROK (REPRESSOR, ORF, KINASE) FAMILY"/>
    <property type="match status" value="1"/>
</dbReference>
<dbReference type="RefSeq" id="WP_091235518.1">
    <property type="nucleotide sequence ID" value="NZ_FMKA01000021.1"/>
</dbReference>
<proteinExistence type="inferred from homology"/>
<keyword evidence="7" id="KW-0067">ATP-binding</keyword>
<gene>
    <name evidence="9" type="ORF">SAMN05421730_102147</name>
</gene>
<dbReference type="AlphaFoldDB" id="A0A1D3TWA9"/>
<keyword evidence="5" id="KW-0547">Nucleotide-binding</keyword>
<dbReference type="GO" id="GO:0005737">
    <property type="term" value="C:cytoplasm"/>
    <property type="evidence" value="ECO:0007669"/>
    <property type="project" value="InterPro"/>
</dbReference>
<dbReference type="GO" id="GO:0005524">
    <property type="term" value="F:ATP binding"/>
    <property type="evidence" value="ECO:0007669"/>
    <property type="project" value="UniProtKB-KW"/>
</dbReference>
<dbReference type="PROSITE" id="PS01125">
    <property type="entry name" value="ROK"/>
    <property type="match status" value="1"/>
</dbReference>
<evidence type="ECO:0000256" key="5">
    <source>
        <dbReference type="ARBA" id="ARBA00022741"/>
    </source>
</evidence>
<evidence type="ECO:0000256" key="1">
    <source>
        <dbReference type="ARBA" id="ARBA00006479"/>
    </source>
</evidence>
<evidence type="ECO:0000256" key="3">
    <source>
        <dbReference type="ARBA" id="ARBA00014701"/>
    </source>
</evidence>
<dbReference type="GO" id="GO:0006096">
    <property type="term" value="P:glycolytic process"/>
    <property type="evidence" value="ECO:0007669"/>
    <property type="project" value="InterPro"/>
</dbReference>
<dbReference type="InterPro" id="IPR000600">
    <property type="entry name" value="ROK"/>
</dbReference>
<name>A0A1D3TWA9_9FIRM</name>
<dbReference type="EC" id="2.7.1.2" evidence="2"/>
<dbReference type="EMBL" id="FMKA01000021">
    <property type="protein sequence ID" value="SCP98499.1"/>
    <property type="molecule type" value="Genomic_DNA"/>
</dbReference>
<reference evidence="9 10" key="1">
    <citation type="submission" date="2016-09" db="EMBL/GenBank/DDBJ databases">
        <authorList>
            <person name="Capua I."/>
            <person name="De Benedictis P."/>
            <person name="Joannis T."/>
            <person name="Lombin L.H."/>
            <person name="Cattoli G."/>
        </authorList>
    </citation>
    <scope>NUCLEOTIDE SEQUENCE [LARGE SCALE GENOMIC DNA]</scope>
    <source>
        <strain evidence="9 10">GluBS11</strain>
    </source>
</reference>
<evidence type="ECO:0000256" key="7">
    <source>
        <dbReference type="ARBA" id="ARBA00022840"/>
    </source>
</evidence>
<dbReference type="NCBIfam" id="TIGR00744">
    <property type="entry name" value="ROK_glcA_fam"/>
    <property type="match status" value="1"/>
</dbReference>
<evidence type="ECO:0000256" key="2">
    <source>
        <dbReference type="ARBA" id="ARBA00012323"/>
    </source>
</evidence>
<accession>A0A1D3TWA9</accession>
<keyword evidence="6 9" id="KW-0418">Kinase</keyword>